<evidence type="ECO:0000259" key="5">
    <source>
        <dbReference type="PROSITE" id="PS50865"/>
    </source>
</evidence>
<organism evidence="6 7">
    <name type="scientific">Ephemerocybe angulata</name>
    <dbReference type="NCBI Taxonomy" id="980116"/>
    <lineage>
        <taxon>Eukaryota</taxon>
        <taxon>Fungi</taxon>
        <taxon>Dikarya</taxon>
        <taxon>Basidiomycota</taxon>
        <taxon>Agaricomycotina</taxon>
        <taxon>Agaricomycetes</taxon>
        <taxon>Agaricomycetidae</taxon>
        <taxon>Agaricales</taxon>
        <taxon>Agaricineae</taxon>
        <taxon>Psathyrellaceae</taxon>
        <taxon>Ephemerocybe</taxon>
    </lineage>
</organism>
<dbReference type="AlphaFoldDB" id="A0A8H6HNP2"/>
<dbReference type="GO" id="GO:0008270">
    <property type="term" value="F:zinc ion binding"/>
    <property type="evidence" value="ECO:0007669"/>
    <property type="project" value="UniProtKB-KW"/>
</dbReference>
<evidence type="ECO:0000256" key="2">
    <source>
        <dbReference type="ARBA" id="ARBA00022771"/>
    </source>
</evidence>
<keyword evidence="7" id="KW-1185">Reference proteome</keyword>
<feature type="domain" description="MYND-type" evidence="5">
    <location>
        <begin position="10"/>
        <end position="51"/>
    </location>
</feature>
<evidence type="ECO:0000256" key="3">
    <source>
        <dbReference type="ARBA" id="ARBA00022833"/>
    </source>
</evidence>
<dbReference type="SUPFAM" id="SSF144232">
    <property type="entry name" value="HIT/MYND zinc finger-like"/>
    <property type="match status" value="1"/>
</dbReference>
<dbReference type="Proteomes" id="UP000521943">
    <property type="component" value="Unassembled WGS sequence"/>
</dbReference>
<proteinExistence type="predicted"/>
<dbReference type="InterPro" id="IPR002893">
    <property type="entry name" value="Znf_MYND"/>
</dbReference>
<keyword evidence="1" id="KW-0479">Metal-binding</keyword>
<dbReference type="PROSITE" id="PS50865">
    <property type="entry name" value="ZF_MYND_2"/>
    <property type="match status" value="1"/>
</dbReference>
<dbReference type="OrthoDB" id="341421at2759"/>
<name>A0A8H6HNP2_9AGAR</name>
<dbReference type="Pfam" id="PF01753">
    <property type="entry name" value="zf-MYND"/>
    <property type="match status" value="1"/>
</dbReference>
<gene>
    <name evidence="6" type="ORF">DFP72DRAFT_911887</name>
</gene>
<keyword evidence="2 4" id="KW-0863">Zinc-finger</keyword>
<reference evidence="6 7" key="1">
    <citation type="submission" date="2020-07" db="EMBL/GenBank/DDBJ databases">
        <title>Comparative genomics of pyrophilous fungi reveals a link between fire events and developmental genes.</title>
        <authorList>
            <consortium name="DOE Joint Genome Institute"/>
            <person name="Steindorff A.S."/>
            <person name="Carver A."/>
            <person name="Calhoun S."/>
            <person name="Stillman K."/>
            <person name="Liu H."/>
            <person name="Lipzen A."/>
            <person name="Pangilinan J."/>
            <person name="Labutti K."/>
            <person name="Bruns T.D."/>
            <person name="Grigoriev I.V."/>
        </authorList>
    </citation>
    <scope>NUCLEOTIDE SEQUENCE [LARGE SCALE GENOMIC DNA]</scope>
    <source>
        <strain evidence="6 7">CBS 144469</strain>
    </source>
</reference>
<evidence type="ECO:0000256" key="1">
    <source>
        <dbReference type="ARBA" id="ARBA00022723"/>
    </source>
</evidence>
<evidence type="ECO:0000256" key="4">
    <source>
        <dbReference type="PROSITE-ProRule" id="PRU00134"/>
    </source>
</evidence>
<dbReference type="Gene3D" id="6.10.140.2220">
    <property type="match status" value="1"/>
</dbReference>
<evidence type="ECO:0000313" key="6">
    <source>
        <dbReference type="EMBL" id="KAF6749845.1"/>
    </source>
</evidence>
<dbReference type="EMBL" id="JACGCI010000060">
    <property type="protein sequence ID" value="KAF6749845.1"/>
    <property type="molecule type" value="Genomic_DNA"/>
</dbReference>
<protein>
    <recommendedName>
        <fullName evidence="5">MYND-type domain-containing protein</fullName>
    </recommendedName>
</protein>
<sequence>MEAKPQTCSHPECSKQEGGEVQLKKCSACKLVSYCGTQCQRGHWKEHKSACKEHEAMLKRMHRMGQAAAMNDILMMKAELASRGIAFPELKKS</sequence>
<evidence type="ECO:0000313" key="7">
    <source>
        <dbReference type="Proteomes" id="UP000521943"/>
    </source>
</evidence>
<comment type="caution">
    <text evidence="6">The sequence shown here is derived from an EMBL/GenBank/DDBJ whole genome shotgun (WGS) entry which is preliminary data.</text>
</comment>
<keyword evidence="3" id="KW-0862">Zinc</keyword>
<accession>A0A8H6HNP2</accession>